<name>A0A1F6VEB1_9BACT</name>
<accession>A0A1F6VEB1</accession>
<evidence type="ECO:0000259" key="1">
    <source>
        <dbReference type="PROSITE" id="PS51462"/>
    </source>
</evidence>
<sequence length="170" mass="20032">MRIQIVNEKDEVISCKEREKTVHEDIRRITAVWVFNKKKEFLIAKRQSTKVLSPNKWGPSVSGTLEEGETYESNAIKETEEEIGLKKVFLEPFRKIFYENINGRRFCYIFTTLIDKEVNEFILQEDEVSEVKWISLEELSNWYQSSPGDFIPSLIETINLIKEYQNANKS</sequence>
<dbReference type="Pfam" id="PF00293">
    <property type="entry name" value="NUDIX"/>
    <property type="match status" value="1"/>
</dbReference>
<dbReference type="PANTHER" id="PTHR10885:SF0">
    <property type="entry name" value="ISOPENTENYL-DIPHOSPHATE DELTA-ISOMERASE"/>
    <property type="match status" value="1"/>
</dbReference>
<protein>
    <recommendedName>
        <fullName evidence="1">Nudix hydrolase domain-containing protein</fullName>
    </recommendedName>
</protein>
<organism evidence="2 3">
    <name type="scientific">Candidatus Nomurabacteria bacterium RIFCSPHIGHO2_01_FULL_42_15</name>
    <dbReference type="NCBI Taxonomy" id="1801742"/>
    <lineage>
        <taxon>Bacteria</taxon>
        <taxon>Candidatus Nomuraibacteriota</taxon>
    </lineage>
</organism>
<dbReference type="PROSITE" id="PS51462">
    <property type="entry name" value="NUDIX"/>
    <property type="match status" value="1"/>
</dbReference>
<dbReference type="InterPro" id="IPR000086">
    <property type="entry name" value="NUDIX_hydrolase_dom"/>
</dbReference>
<dbReference type="Gene3D" id="3.90.79.10">
    <property type="entry name" value="Nucleoside Triphosphate Pyrophosphohydrolase"/>
    <property type="match status" value="1"/>
</dbReference>
<proteinExistence type="predicted"/>
<evidence type="ECO:0000313" key="2">
    <source>
        <dbReference type="EMBL" id="OGI67915.1"/>
    </source>
</evidence>
<dbReference type="AlphaFoldDB" id="A0A1F6VEB1"/>
<reference evidence="2 3" key="1">
    <citation type="journal article" date="2016" name="Nat. Commun.">
        <title>Thousands of microbial genomes shed light on interconnected biogeochemical processes in an aquifer system.</title>
        <authorList>
            <person name="Anantharaman K."/>
            <person name="Brown C.T."/>
            <person name="Hug L.A."/>
            <person name="Sharon I."/>
            <person name="Castelle C.J."/>
            <person name="Probst A.J."/>
            <person name="Thomas B.C."/>
            <person name="Singh A."/>
            <person name="Wilkins M.J."/>
            <person name="Karaoz U."/>
            <person name="Brodie E.L."/>
            <person name="Williams K.H."/>
            <person name="Hubbard S.S."/>
            <person name="Banfield J.F."/>
        </authorList>
    </citation>
    <scope>NUCLEOTIDE SEQUENCE [LARGE SCALE GENOMIC DNA]</scope>
</reference>
<dbReference type="PANTHER" id="PTHR10885">
    <property type="entry name" value="ISOPENTENYL-DIPHOSPHATE DELTA-ISOMERASE"/>
    <property type="match status" value="1"/>
</dbReference>
<dbReference type="EMBL" id="MFTS01000007">
    <property type="protein sequence ID" value="OGI67915.1"/>
    <property type="molecule type" value="Genomic_DNA"/>
</dbReference>
<feature type="domain" description="Nudix hydrolase" evidence="1">
    <location>
        <begin position="25"/>
        <end position="156"/>
    </location>
</feature>
<dbReference type="SUPFAM" id="SSF55811">
    <property type="entry name" value="Nudix"/>
    <property type="match status" value="1"/>
</dbReference>
<dbReference type="Proteomes" id="UP000178235">
    <property type="component" value="Unassembled WGS sequence"/>
</dbReference>
<dbReference type="InterPro" id="IPR015797">
    <property type="entry name" value="NUDIX_hydrolase-like_dom_sf"/>
</dbReference>
<gene>
    <name evidence="2" type="ORF">A2738_03655</name>
</gene>
<comment type="caution">
    <text evidence="2">The sequence shown here is derived from an EMBL/GenBank/DDBJ whole genome shotgun (WGS) entry which is preliminary data.</text>
</comment>
<dbReference type="GO" id="GO:0003824">
    <property type="term" value="F:catalytic activity"/>
    <property type="evidence" value="ECO:0007669"/>
    <property type="project" value="UniProtKB-ARBA"/>
</dbReference>
<evidence type="ECO:0000313" key="3">
    <source>
        <dbReference type="Proteomes" id="UP000178235"/>
    </source>
</evidence>